<dbReference type="PANTHER" id="PTHR37319">
    <property type="entry name" value="TRANSPOSASE"/>
    <property type="match status" value="1"/>
</dbReference>
<dbReference type="InterPro" id="IPR002559">
    <property type="entry name" value="Transposase_11"/>
</dbReference>
<evidence type="ECO:0000313" key="5">
    <source>
        <dbReference type="EMBL" id="SDQ79401.1"/>
    </source>
</evidence>
<evidence type="ECO:0000313" key="4">
    <source>
        <dbReference type="EMBL" id="SDQ69113.1"/>
    </source>
</evidence>
<dbReference type="GO" id="GO:0003677">
    <property type="term" value="F:DNA binding"/>
    <property type="evidence" value="ECO:0007669"/>
    <property type="project" value="InterPro"/>
</dbReference>
<gene>
    <name evidence="4" type="ORF">SAMN05445850_1433</name>
    <name evidence="5" type="ORF">SAMN05445850_1763</name>
    <name evidence="6" type="ORF">SAMN05445850_2479</name>
    <name evidence="7" type="ORF">SAMN05445850_3389</name>
    <name evidence="8" type="ORF">SAMN05445850_3654</name>
    <name evidence="9" type="ORF">SAMN05445850_5927</name>
    <name evidence="10" type="ORF">SAMN05445850_6161</name>
</gene>
<feature type="domain" description="Transposase IS4-like" evidence="1">
    <location>
        <begin position="283"/>
        <end position="367"/>
    </location>
</feature>
<dbReference type="InterPro" id="IPR014735">
    <property type="entry name" value="Transposase_Tn5-like_N"/>
</dbReference>
<dbReference type="GO" id="GO:0004803">
    <property type="term" value="F:transposase activity"/>
    <property type="evidence" value="ECO:0007669"/>
    <property type="project" value="InterPro"/>
</dbReference>
<dbReference type="Gene3D" id="3.90.350.10">
    <property type="entry name" value="Transposase Inhibitor Protein From Tn5, Chain A, domain 1"/>
    <property type="match status" value="1"/>
</dbReference>
<dbReference type="EMBL" id="FNKX01000001">
    <property type="protein sequence ID" value="SDR22264.1"/>
    <property type="molecule type" value="Genomic_DNA"/>
</dbReference>
<dbReference type="EMBL" id="FNKX01000001">
    <property type="protein sequence ID" value="SDQ79401.1"/>
    <property type="molecule type" value="Genomic_DNA"/>
</dbReference>
<dbReference type="Gene3D" id="1.10.740.10">
    <property type="entry name" value="Transferase Inhibitor Protein From Tn5, Chain"/>
    <property type="match status" value="1"/>
</dbReference>
<evidence type="ECO:0000259" key="1">
    <source>
        <dbReference type="Pfam" id="PF01609"/>
    </source>
</evidence>
<dbReference type="AlphaFoldDB" id="A0A1H1CY08"/>
<dbReference type="PANTHER" id="PTHR37319:SF1">
    <property type="entry name" value="TRANSPOSASE TN5 DIMERISATION DOMAIN-CONTAINING PROTEIN"/>
    <property type="match status" value="1"/>
</dbReference>
<dbReference type="Gene3D" id="1.10.246.40">
    <property type="entry name" value="Tn5 transposase, domain 1"/>
    <property type="match status" value="1"/>
</dbReference>
<evidence type="ECO:0000313" key="6">
    <source>
        <dbReference type="EMBL" id="SDR02036.1"/>
    </source>
</evidence>
<evidence type="ECO:0000313" key="7">
    <source>
        <dbReference type="EMBL" id="SDR22264.1"/>
    </source>
</evidence>
<name>A0A1H1CY08_9BURK</name>
<dbReference type="InterPro" id="IPR012337">
    <property type="entry name" value="RNaseH-like_sf"/>
</dbReference>
<dbReference type="InterPro" id="IPR054836">
    <property type="entry name" value="Tn5_transposase"/>
</dbReference>
<dbReference type="EMBL" id="FNKX01000001">
    <property type="protein sequence ID" value="SDR25840.1"/>
    <property type="molecule type" value="Genomic_DNA"/>
</dbReference>
<evidence type="ECO:0000313" key="11">
    <source>
        <dbReference type="Proteomes" id="UP000199365"/>
    </source>
</evidence>
<dbReference type="NCBIfam" id="NF033590">
    <property type="entry name" value="transpos_IS4_3"/>
    <property type="match status" value="1"/>
</dbReference>
<dbReference type="InterPro" id="IPR014737">
    <property type="entry name" value="Transposase_Tn5-like_C"/>
</dbReference>
<reference evidence="11" key="1">
    <citation type="submission" date="2016-10" db="EMBL/GenBank/DDBJ databases">
        <authorList>
            <person name="Varghese N."/>
            <person name="Submissions S."/>
        </authorList>
    </citation>
    <scope>NUCLEOTIDE SEQUENCE [LARGE SCALE GENOMIC DNA]</scope>
    <source>
        <strain evidence="11">DUS833</strain>
    </source>
</reference>
<evidence type="ECO:0000313" key="10">
    <source>
        <dbReference type="EMBL" id="SDR55755.1"/>
    </source>
</evidence>
<dbReference type="EMBL" id="FNKX01000001">
    <property type="protein sequence ID" value="SDQ69113.1"/>
    <property type="molecule type" value="Genomic_DNA"/>
</dbReference>
<dbReference type="InterPro" id="IPR047768">
    <property type="entry name" value="Tn5p-like"/>
</dbReference>
<dbReference type="EMBL" id="FNKX01000001">
    <property type="protein sequence ID" value="SDR02036.1"/>
    <property type="molecule type" value="Genomic_DNA"/>
</dbReference>
<protein>
    <submittedName>
        <fullName evidence="5">Transposase DDE domain-containing protein</fullName>
    </submittedName>
    <submittedName>
        <fullName evidence="4">Transposase, IS4 family</fullName>
    </submittedName>
</protein>
<keyword evidence="11" id="KW-1185">Reference proteome</keyword>
<dbReference type="EMBL" id="FNKX01000002">
    <property type="protein sequence ID" value="SDR54714.1"/>
    <property type="molecule type" value="Genomic_DNA"/>
</dbReference>
<dbReference type="Proteomes" id="UP000199365">
    <property type="component" value="Unassembled WGS sequence"/>
</dbReference>
<dbReference type="SUPFAM" id="SSF53098">
    <property type="entry name" value="Ribonuclease H-like"/>
    <property type="match status" value="1"/>
</dbReference>
<evidence type="ECO:0000259" key="2">
    <source>
        <dbReference type="Pfam" id="PF02281"/>
    </source>
</evidence>
<accession>A0A1H1CY08</accession>
<dbReference type="Pfam" id="PF01609">
    <property type="entry name" value="DDE_Tnp_1"/>
    <property type="match status" value="1"/>
</dbReference>
<evidence type="ECO:0000313" key="8">
    <source>
        <dbReference type="EMBL" id="SDR25840.1"/>
    </source>
</evidence>
<feature type="domain" description="Transposase Tn5 dimerisation" evidence="2">
    <location>
        <begin position="369"/>
        <end position="455"/>
    </location>
</feature>
<evidence type="ECO:0000313" key="9">
    <source>
        <dbReference type="EMBL" id="SDR54714.1"/>
    </source>
</evidence>
<dbReference type="InterPro" id="IPR003201">
    <property type="entry name" value="Transposase_Tn5"/>
</dbReference>
<dbReference type="STRING" id="157910.SAMN05445850_1433"/>
<sequence>MLVNFGRIASTLVIWADAVTKAAQQWIEQEFAGLDLGDARLDRRAKKLMERLAANPTASIPQACDSWSETCAAYRFLRNTDVAWEAILEPHWASTQERMRSQSVVLCIQDTTELDFNGQDIDGLGPLNYEARRGLYLHPTYAVTTEREPLGVLDAWMWAREELDADGVRPGPKESTRWIEGYERVAEMAPDMPHTRLVYVADREADMVEMMRRAHELGTPADWLVRAQHDRCLPGGDGARLWASTTSAEPLGEITFMTGARETQKSRTVRQQLWAREVEIVDGERGKLKVHCVIAREVGAPAGIKPIEWRLLTNRAVATQEDAVELINWYRARWEIEIYFHVLKNGCEVETLQLAAVDRIERALALFLVVAWRVTYLMRKGRTCPDLDAALFFDPDEIRGAHLLAKKKMPTPPPTVNEVVRLIAQIGGFLGRKSDGEPGAKTIWRGLDQVLAAADTLRALRDGLG</sequence>
<dbReference type="InterPro" id="IPR038215">
    <property type="entry name" value="TN5-like_N_sf"/>
</dbReference>
<proteinExistence type="predicted"/>
<dbReference type="EMBL" id="FNKX01000002">
    <property type="protein sequence ID" value="SDR55755.1"/>
    <property type="molecule type" value="Genomic_DNA"/>
</dbReference>
<dbReference type="Pfam" id="PF02281">
    <property type="entry name" value="Dimer_Tnp_Tn5"/>
    <property type="match status" value="1"/>
</dbReference>
<evidence type="ECO:0000259" key="3">
    <source>
        <dbReference type="Pfam" id="PF14706"/>
    </source>
</evidence>
<reference evidence="4" key="2">
    <citation type="submission" date="2016-10" db="EMBL/GenBank/DDBJ databases">
        <authorList>
            <person name="de Groot N.N."/>
        </authorList>
    </citation>
    <scope>NUCLEOTIDE SEQUENCE [LARGE SCALE GENOMIC DNA]</scope>
    <source>
        <strain evidence="4">DUS833</strain>
    </source>
</reference>
<organism evidence="4 11">
    <name type="scientific">Paraburkholderia tuberum</name>
    <dbReference type="NCBI Taxonomy" id="157910"/>
    <lineage>
        <taxon>Bacteria</taxon>
        <taxon>Pseudomonadati</taxon>
        <taxon>Pseudomonadota</taxon>
        <taxon>Betaproteobacteria</taxon>
        <taxon>Burkholderiales</taxon>
        <taxon>Burkholderiaceae</taxon>
        <taxon>Paraburkholderia</taxon>
    </lineage>
</organism>
<feature type="domain" description="Transposase Tn5-like N-terminal" evidence="3">
    <location>
        <begin position="24"/>
        <end position="82"/>
    </location>
</feature>
<dbReference type="GO" id="GO:0006313">
    <property type="term" value="P:DNA transposition"/>
    <property type="evidence" value="ECO:0007669"/>
    <property type="project" value="InterPro"/>
</dbReference>
<dbReference type="Pfam" id="PF14706">
    <property type="entry name" value="Tnp_DNA_bind"/>
    <property type="match status" value="1"/>
</dbReference>